<feature type="region of interest" description="Disordered" evidence="9">
    <location>
        <begin position="250"/>
        <end position="278"/>
    </location>
</feature>
<dbReference type="PANTHER" id="PTHR31089:SF38">
    <property type="entry name" value="OS01G0277500 PROTEIN"/>
    <property type="match status" value="1"/>
</dbReference>
<dbReference type="GO" id="GO:0008270">
    <property type="term" value="F:zinc ion binding"/>
    <property type="evidence" value="ECO:0007669"/>
    <property type="project" value="UniProtKB-KW"/>
</dbReference>
<dbReference type="AlphaFoldDB" id="A0AAD2EEK8"/>
<keyword evidence="5 8" id="KW-0238">DNA-binding</keyword>
<evidence type="ECO:0000256" key="9">
    <source>
        <dbReference type="SAM" id="MobiDB-lite"/>
    </source>
</evidence>
<keyword evidence="7 8" id="KW-0539">Nucleus</keyword>
<dbReference type="Proteomes" id="UP000834106">
    <property type="component" value="Chromosome 21"/>
</dbReference>
<keyword evidence="1" id="KW-0479">Metal-binding</keyword>
<evidence type="ECO:0000256" key="4">
    <source>
        <dbReference type="ARBA" id="ARBA00023015"/>
    </source>
</evidence>
<evidence type="ECO:0000256" key="8">
    <source>
        <dbReference type="PROSITE-ProRule" id="PRU00071"/>
    </source>
</evidence>
<evidence type="ECO:0000313" key="12">
    <source>
        <dbReference type="Proteomes" id="UP000834106"/>
    </source>
</evidence>
<keyword evidence="2 8" id="KW-0863">Zinc-finger</keyword>
<evidence type="ECO:0000256" key="6">
    <source>
        <dbReference type="ARBA" id="ARBA00023163"/>
    </source>
</evidence>
<feature type="compositionally biased region" description="Basic and acidic residues" evidence="9">
    <location>
        <begin position="49"/>
        <end position="66"/>
    </location>
</feature>
<dbReference type="InterPro" id="IPR045174">
    <property type="entry name" value="Dof"/>
</dbReference>
<evidence type="ECO:0000256" key="1">
    <source>
        <dbReference type="ARBA" id="ARBA00022723"/>
    </source>
</evidence>
<organism evidence="11 12">
    <name type="scientific">Fraxinus pennsylvanica</name>
    <dbReference type="NCBI Taxonomy" id="56036"/>
    <lineage>
        <taxon>Eukaryota</taxon>
        <taxon>Viridiplantae</taxon>
        <taxon>Streptophyta</taxon>
        <taxon>Embryophyta</taxon>
        <taxon>Tracheophyta</taxon>
        <taxon>Spermatophyta</taxon>
        <taxon>Magnoliopsida</taxon>
        <taxon>eudicotyledons</taxon>
        <taxon>Gunneridae</taxon>
        <taxon>Pentapetalae</taxon>
        <taxon>asterids</taxon>
        <taxon>lamiids</taxon>
        <taxon>Lamiales</taxon>
        <taxon>Oleaceae</taxon>
        <taxon>Oleeae</taxon>
        <taxon>Fraxinus</taxon>
    </lineage>
</organism>
<protein>
    <recommendedName>
        <fullName evidence="10">Dof-type domain-containing protein</fullName>
    </recommendedName>
</protein>
<proteinExistence type="predicted"/>
<dbReference type="EMBL" id="OU503056">
    <property type="protein sequence ID" value="CAI9785246.1"/>
    <property type="molecule type" value="Genomic_DNA"/>
</dbReference>
<dbReference type="InterPro" id="IPR003851">
    <property type="entry name" value="Znf_Dof"/>
</dbReference>
<keyword evidence="6" id="KW-0804">Transcription</keyword>
<keyword evidence="12" id="KW-1185">Reference proteome</keyword>
<evidence type="ECO:0000313" key="11">
    <source>
        <dbReference type="EMBL" id="CAI9785246.1"/>
    </source>
</evidence>
<feature type="region of interest" description="Disordered" evidence="9">
    <location>
        <begin position="49"/>
        <end position="123"/>
    </location>
</feature>
<evidence type="ECO:0000256" key="5">
    <source>
        <dbReference type="ARBA" id="ARBA00023125"/>
    </source>
</evidence>
<dbReference type="GO" id="GO:0005634">
    <property type="term" value="C:nucleus"/>
    <property type="evidence" value="ECO:0007669"/>
    <property type="project" value="UniProtKB-SubCell"/>
</dbReference>
<comment type="subcellular location">
    <subcellularLocation>
        <location evidence="8">Nucleus</location>
    </subcellularLocation>
</comment>
<accession>A0AAD2EEK8</accession>
<dbReference type="Pfam" id="PF02701">
    <property type="entry name" value="Zn_ribbon_Dof"/>
    <property type="match status" value="1"/>
</dbReference>
<feature type="compositionally biased region" description="Basic and acidic residues" evidence="9">
    <location>
        <begin position="82"/>
        <end position="91"/>
    </location>
</feature>
<name>A0AAD2EEK8_9LAMI</name>
<dbReference type="PROSITE" id="PS50884">
    <property type="entry name" value="ZF_DOF_2"/>
    <property type="match status" value="1"/>
</dbReference>
<feature type="domain" description="Dof-type" evidence="10">
    <location>
        <begin position="124"/>
        <end position="178"/>
    </location>
</feature>
<keyword evidence="3" id="KW-0862">Zinc</keyword>
<evidence type="ECO:0000259" key="10">
    <source>
        <dbReference type="PROSITE" id="PS50884"/>
    </source>
</evidence>
<evidence type="ECO:0000256" key="3">
    <source>
        <dbReference type="ARBA" id="ARBA00022833"/>
    </source>
</evidence>
<sequence length="377" mass="41418">MSEVIKCSAIKLFGTTISLPPDKGFAAACHLQEQQSFSSSISSTTCDYIKSDSEGDLTETKREDVATKTAAETLMEPVTSSELRDDPETSGKDSLLSPKACKTEEPSESGVSQEKTPKKPDKILPCPRCKSMDTKFCYFNNYNVNQPRHFCKMCQRYWTSGGTMRNVPVGSGRCKNKNASASNYSNMIVQDTPQAAQAIAITGMYFPCLKPNGTVLMFGAESPLCESMASALDIAERSQNCVRNGFYGQENRNPVHHGRREIGKDHSSRSSGIPGTFDPTMPNWGCTVLNSWNVPFLSHPSSSDNSFLSTNPAPPTLERCAWIPKTLRFDDLNVAAKISLWSSLGIKNEKIDSAVRFFRTRPAKGNRNSNIDSTSLV</sequence>
<reference evidence="11" key="1">
    <citation type="submission" date="2023-05" db="EMBL/GenBank/DDBJ databases">
        <authorList>
            <person name="Huff M."/>
        </authorList>
    </citation>
    <scope>NUCLEOTIDE SEQUENCE</scope>
</reference>
<keyword evidence="4" id="KW-0805">Transcription regulation</keyword>
<evidence type="ECO:0000256" key="7">
    <source>
        <dbReference type="ARBA" id="ARBA00023242"/>
    </source>
</evidence>
<dbReference type="PROSITE" id="PS01361">
    <property type="entry name" value="ZF_DOF_1"/>
    <property type="match status" value="1"/>
</dbReference>
<dbReference type="GO" id="GO:0003700">
    <property type="term" value="F:DNA-binding transcription factor activity"/>
    <property type="evidence" value="ECO:0007669"/>
    <property type="project" value="InterPro"/>
</dbReference>
<dbReference type="PANTHER" id="PTHR31089">
    <property type="entry name" value="CYCLIC DOF FACTOR 2"/>
    <property type="match status" value="1"/>
</dbReference>
<evidence type="ECO:0000256" key="2">
    <source>
        <dbReference type="ARBA" id="ARBA00022771"/>
    </source>
</evidence>
<gene>
    <name evidence="11" type="ORF">FPE_LOCUS32676</name>
</gene>
<dbReference type="GO" id="GO:0003677">
    <property type="term" value="F:DNA binding"/>
    <property type="evidence" value="ECO:0007669"/>
    <property type="project" value="UniProtKB-UniRule"/>
</dbReference>